<name>A0ABW0L7E9_9BURK</name>
<evidence type="ECO:0000313" key="2">
    <source>
        <dbReference type="Proteomes" id="UP001596050"/>
    </source>
</evidence>
<dbReference type="RefSeq" id="WP_379785257.1">
    <property type="nucleotide sequence ID" value="NZ_JBHSMU010000015.1"/>
</dbReference>
<protein>
    <recommendedName>
        <fullName evidence="3">Lipoprotein</fullName>
    </recommendedName>
</protein>
<evidence type="ECO:0008006" key="3">
    <source>
        <dbReference type="Google" id="ProtNLM"/>
    </source>
</evidence>
<sequence length="97" mass="10032">MRTLMLMTASVCCLLGCATPQEKALKQQAEMDRMIAEYGPACTQLGFTANSDPWRNCVVQLAAKNGANYGGVSTSIFGGWGSGGRGSGIGIGIGLGR</sequence>
<gene>
    <name evidence="1" type="ORF">ACFPN5_18520</name>
</gene>
<accession>A0ABW0L7E9</accession>
<comment type="caution">
    <text evidence="1">The sequence shown here is derived from an EMBL/GenBank/DDBJ whole genome shotgun (WGS) entry which is preliminary data.</text>
</comment>
<dbReference type="Proteomes" id="UP001596050">
    <property type="component" value="Unassembled WGS sequence"/>
</dbReference>
<reference evidence="2" key="1">
    <citation type="journal article" date="2019" name="Int. J. Syst. Evol. Microbiol.">
        <title>The Global Catalogue of Microorganisms (GCM) 10K type strain sequencing project: providing services to taxonomists for standard genome sequencing and annotation.</title>
        <authorList>
            <consortium name="The Broad Institute Genomics Platform"/>
            <consortium name="The Broad Institute Genome Sequencing Center for Infectious Disease"/>
            <person name="Wu L."/>
            <person name="Ma J."/>
        </authorList>
    </citation>
    <scope>NUCLEOTIDE SEQUENCE [LARGE SCALE GENOMIC DNA]</scope>
    <source>
        <strain evidence="2">KACC 12649</strain>
    </source>
</reference>
<proteinExistence type="predicted"/>
<evidence type="ECO:0000313" key="1">
    <source>
        <dbReference type="EMBL" id="MFC5461810.1"/>
    </source>
</evidence>
<keyword evidence="2" id="KW-1185">Reference proteome</keyword>
<organism evidence="1 2">
    <name type="scientific">Massilia niabensis</name>
    <dbReference type="NCBI Taxonomy" id="544910"/>
    <lineage>
        <taxon>Bacteria</taxon>
        <taxon>Pseudomonadati</taxon>
        <taxon>Pseudomonadota</taxon>
        <taxon>Betaproteobacteria</taxon>
        <taxon>Burkholderiales</taxon>
        <taxon>Oxalobacteraceae</taxon>
        <taxon>Telluria group</taxon>
        <taxon>Massilia</taxon>
    </lineage>
</organism>
<dbReference type="EMBL" id="JBHSMU010000015">
    <property type="protein sequence ID" value="MFC5461810.1"/>
    <property type="molecule type" value="Genomic_DNA"/>
</dbReference>